<evidence type="ECO:0000256" key="12">
    <source>
        <dbReference type="PROSITE-ProRule" id="PRU00175"/>
    </source>
</evidence>
<evidence type="ECO:0000256" key="10">
    <source>
        <dbReference type="ARBA" id="ARBA00023242"/>
    </source>
</evidence>
<evidence type="ECO:0000256" key="5">
    <source>
        <dbReference type="ARBA" id="ARBA00022723"/>
    </source>
</evidence>
<evidence type="ECO:0000259" key="16">
    <source>
        <dbReference type="PROSITE" id="PS50089"/>
    </source>
</evidence>
<evidence type="ECO:0000256" key="1">
    <source>
        <dbReference type="ARBA" id="ARBA00000900"/>
    </source>
</evidence>
<evidence type="ECO:0000313" key="18">
    <source>
        <dbReference type="EMBL" id="RLU23385.1"/>
    </source>
</evidence>
<dbReference type="InterPro" id="IPR017907">
    <property type="entry name" value="Znf_RING_CS"/>
</dbReference>
<dbReference type="InterPro" id="IPR045134">
    <property type="entry name" value="UHRF1/2-like"/>
</dbReference>
<dbReference type="Gene3D" id="3.10.20.90">
    <property type="entry name" value="Phosphatidylinositol 3-kinase Catalytic Subunit, Chain A, domain 1"/>
    <property type="match status" value="1"/>
</dbReference>
<dbReference type="GO" id="GO:0044027">
    <property type="term" value="P:negative regulation of gene expression via chromosomal CpG island methylation"/>
    <property type="evidence" value="ECO:0007669"/>
    <property type="project" value="TreeGrafter"/>
</dbReference>
<dbReference type="Proteomes" id="UP000279307">
    <property type="component" value="Chromosome 4"/>
</dbReference>
<keyword evidence="6 12" id="KW-0863">Zinc-finger</keyword>
<keyword evidence="7" id="KW-0833">Ubl conjugation pathway</keyword>
<evidence type="ECO:0000256" key="9">
    <source>
        <dbReference type="ARBA" id="ARBA00023125"/>
    </source>
</evidence>
<evidence type="ECO:0000259" key="14">
    <source>
        <dbReference type="PROSITE" id="PS50016"/>
    </source>
</evidence>
<evidence type="ECO:0000256" key="4">
    <source>
        <dbReference type="ARBA" id="ARBA00022679"/>
    </source>
</evidence>
<dbReference type="GO" id="GO:0003677">
    <property type="term" value="F:DNA binding"/>
    <property type="evidence" value="ECO:0007669"/>
    <property type="project" value="UniProtKB-KW"/>
</dbReference>
<dbReference type="EC" id="2.3.2.27" evidence="3"/>
<dbReference type="PROSITE" id="PS51015">
    <property type="entry name" value="YDG"/>
    <property type="match status" value="1"/>
</dbReference>
<accession>A0A3L8DSG3</accession>
<dbReference type="GO" id="GO:0061630">
    <property type="term" value="F:ubiquitin protein ligase activity"/>
    <property type="evidence" value="ECO:0007669"/>
    <property type="project" value="UniProtKB-EC"/>
</dbReference>
<name>A0A3L8DSG3_OOCBI</name>
<evidence type="ECO:0000256" key="8">
    <source>
        <dbReference type="ARBA" id="ARBA00022833"/>
    </source>
</evidence>
<dbReference type="Pfam" id="PF00240">
    <property type="entry name" value="ubiquitin"/>
    <property type="match status" value="1"/>
</dbReference>
<reference evidence="18" key="2">
    <citation type="submission" date="2018-07" db="EMBL/GenBank/DDBJ databases">
        <authorList>
            <person name="Mckenzie S.K."/>
            <person name="Kronauer D.J.C."/>
        </authorList>
    </citation>
    <scope>NUCLEOTIDE SEQUENCE</scope>
    <source>
        <strain evidence="18">Clonal line C1</strain>
    </source>
</reference>
<dbReference type="PROSITE" id="PS00518">
    <property type="entry name" value="ZF_RING_1"/>
    <property type="match status" value="1"/>
</dbReference>
<organism evidence="18">
    <name type="scientific">Ooceraea biroi</name>
    <name type="common">Clonal raider ant</name>
    <name type="synonym">Cerapachys biroi</name>
    <dbReference type="NCBI Taxonomy" id="2015173"/>
    <lineage>
        <taxon>Eukaryota</taxon>
        <taxon>Metazoa</taxon>
        <taxon>Ecdysozoa</taxon>
        <taxon>Arthropoda</taxon>
        <taxon>Hexapoda</taxon>
        <taxon>Insecta</taxon>
        <taxon>Pterygota</taxon>
        <taxon>Neoptera</taxon>
        <taxon>Endopterygota</taxon>
        <taxon>Hymenoptera</taxon>
        <taxon>Apocrita</taxon>
        <taxon>Aculeata</taxon>
        <taxon>Formicoidea</taxon>
        <taxon>Formicidae</taxon>
        <taxon>Dorylinae</taxon>
        <taxon>Ooceraea</taxon>
    </lineage>
</organism>
<dbReference type="AlphaFoldDB" id="A0A3L8DSG3"/>
<dbReference type="SMART" id="SM00466">
    <property type="entry name" value="SRA"/>
    <property type="match status" value="1"/>
</dbReference>
<evidence type="ECO:0000259" key="15">
    <source>
        <dbReference type="PROSITE" id="PS50053"/>
    </source>
</evidence>
<comment type="pathway">
    <text evidence="2">Protein modification; protein ubiquitination.</text>
</comment>
<feature type="domain" description="YDG" evidence="17">
    <location>
        <begin position="392"/>
        <end position="555"/>
    </location>
</feature>
<dbReference type="PROSITE" id="PS50089">
    <property type="entry name" value="ZF_RING_2"/>
    <property type="match status" value="2"/>
</dbReference>
<dbReference type="SUPFAM" id="SSF88697">
    <property type="entry name" value="PUA domain-like"/>
    <property type="match status" value="1"/>
</dbReference>
<evidence type="ECO:0000256" key="6">
    <source>
        <dbReference type="ARBA" id="ARBA00022771"/>
    </source>
</evidence>
<evidence type="ECO:0000256" key="3">
    <source>
        <dbReference type="ARBA" id="ARBA00012483"/>
    </source>
</evidence>
<dbReference type="SMART" id="SM00184">
    <property type="entry name" value="RING"/>
    <property type="match status" value="2"/>
</dbReference>
<keyword evidence="4" id="KW-0808">Transferase</keyword>
<comment type="caution">
    <text evidence="18">The sequence shown here is derived from an EMBL/GenBank/DDBJ whole genome shotgun (WGS) entry which is preliminary data.</text>
</comment>
<feature type="domain" description="RING-type" evidence="16">
    <location>
        <begin position="665"/>
        <end position="704"/>
    </location>
</feature>
<sequence>MYIKVRMMDGKREVIVTISKLTLVEDLKHEIQKELQVDTDLQRLFFRGKQLENGYKLYDYNINLNEVIQLIVKVKADNAEEKATSSDNVKKKELSETEEEEDELVEKELLEAESLYYKVGDAVDCYDQTHGAWFEAIVQNIFKKEEQILYNVRCEFDDKLPYNVPEKSIRPRARRVLSFDELSVGQKVMINYNVDDPKNVGLWYDFTISKIDRKRRWHELSGMLRMSDDHQLKIEKFSPKKDIFAIETPKLLAERTAEDEGFMISNGKRRPIIATCSSCMDDENEKCRECGCKICAGKHDEHYLLLCDECNYAFHLSCLDPPLTAIPDEDYWYCPECKNDDSEIVKAGERLKQSKKKSSVREVKDLRKDWGKGMACVGRTKICSIVPSHHRGPIPGIEVGMCWMFRMQVSEMGVHRPHVAGIHGRETDCAYSIVLSGGYEDDTDNGDEFLYTGSGGRDLSGNRRVAKQSSDQMLTRMNKALARNCNAKLNAETGAIATHWKEGIPVRVVRNSKLKKYSKYAPQEGNRYDGTYKVVKYYPDVGKSGFRVWKYLLRRDDPSPAPWSKQGKARIASLGLKLIYPDGYLEAMKKVDTGVKKRSIPADNNAVYKSPPTKKRKQRAYDLEDELNNVIKNDKLNTKLWAECSEALPMGKAAFLERVSERFMCACCLEIVYNPVTIPCGHSICLKCLKRSFVSDVHFCPSCRYDLGKSYNMEVNQSLASALLLIYPGYENGR</sequence>
<dbReference type="InterPro" id="IPR019787">
    <property type="entry name" value="Znf_PHD-finger"/>
</dbReference>
<feature type="domain" description="PHD-type" evidence="14">
    <location>
        <begin position="273"/>
        <end position="340"/>
    </location>
</feature>
<evidence type="ECO:0000256" key="11">
    <source>
        <dbReference type="ARBA" id="ARBA00023306"/>
    </source>
</evidence>
<evidence type="ECO:0000256" key="7">
    <source>
        <dbReference type="ARBA" id="ARBA00022786"/>
    </source>
</evidence>
<dbReference type="Gene3D" id="3.30.40.10">
    <property type="entry name" value="Zinc/RING finger domain, C3HC4 (zinc finger)"/>
    <property type="match status" value="1"/>
</dbReference>
<dbReference type="PROSITE" id="PS50016">
    <property type="entry name" value="ZF_PHD_2"/>
    <property type="match status" value="1"/>
</dbReference>
<dbReference type="FunFam" id="2.30.280.10:FF:000001">
    <property type="entry name" value="E3 ubiquitin-protein ligase UHRF1 isoform 1"/>
    <property type="match status" value="1"/>
</dbReference>
<dbReference type="InterPro" id="IPR003105">
    <property type="entry name" value="SRA_YDG"/>
</dbReference>
<feature type="domain" description="RING-type" evidence="16">
    <location>
        <begin position="292"/>
        <end position="338"/>
    </location>
</feature>
<dbReference type="Pfam" id="PF12148">
    <property type="entry name" value="TTD"/>
    <property type="match status" value="1"/>
</dbReference>
<dbReference type="CDD" id="cd20387">
    <property type="entry name" value="Tudor_UHRF_rpt1"/>
    <property type="match status" value="1"/>
</dbReference>
<dbReference type="InterPro" id="IPR021991">
    <property type="entry name" value="TTD_dom"/>
</dbReference>
<dbReference type="InterPro" id="IPR013083">
    <property type="entry name" value="Znf_RING/FYVE/PHD"/>
</dbReference>
<dbReference type="UniPathway" id="UPA00143"/>
<dbReference type="PANTHER" id="PTHR14140">
    <property type="entry name" value="E3 UBIQUITIN-PROTEIN LIGASE UHRF-RELATED"/>
    <property type="match status" value="1"/>
</dbReference>
<keyword evidence="10 13" id="KW-0539">Nucleus</keyword>
<dbReference type="InterPro" id="IPR036987">
    <property type="entry name" value="SRA-YDG_sf"/>
</dbReference>
<proteinExistence type="predicted"/>
<dbReference type="GO" id="GO:0005634">
    <property type="term" value="C:nucleus"/>
    <property type="evidence" value="ECO:0007669"/>
    <property type="project" value="UniProtKB-SubCell"/>
</dbReference>
<comment type="catalytic activity">
    <reaction evidence="1">
        <text>S-ubiquitinyl-[E2 ubiquitin-conjugating enzyme]-L-cysteine + [acceptor protein]-L-lysine = [E2 ubiquitin-conjugating enzyme]-L-cysteine + N(6)-ubiquitinyl-[acceptor protein]-L-lysine.</text>
        <dbReference type="EC" id="2.3.2.27"/>
    </reaction>
</comment>
<keyword evidence="9" id="KW-0238">DNA-binding</keyword>
<dbReference type="GO" id="GO:0016567">
    <property type="term" value="P:protein ubiquitination"/>
    <property type="evidence" value="ECO:0007669"/>
    <property type="project" value="UniProtKB-UniPathway"/>
</dbReference>
<dbReference type="InterPro" id="IPR001965">
    <property type="entry name" value="Znf_PHD"/>
</dbReference>
<dbReference type="InterPro" id="IPR000626">
    <property type="entry name" value="Ubiquitin-like_dom"/>
</dbReference>
<dbReference type="PROSITE" id="PS50053">
    <property type="entry name" value="UBIQUITIN_2"/>
    <property type="match status" value="1"/>
</dbReference>
<dbReference type="InterPro" id="IPR011011">
    <property type="entry name" value="Znf_FYVE_PHD"/>
</dbReference>
<dbReference type="Gene3D" id="2.30.30.1150">
    <property type="match status" value="1"/>
</dbReference>
<dbReference type="GO" id="GO:0008270">
    <property type="term" value="F:zinc ion binding"/>
    <property type="evidence" value="ECO:0007669"/>
    <property type="project" value="UniProtKB-KW"/>
</dbReference>
<evidence type="ECO:0000256" key="13">
    <source>
        <dbReference type="PROSITE-ProRule" id="PRU00358"/>
    </source>
</evidence>
<dbReference type="PRINTS" id="PR00348">
    <property type="entry name" value="UBIQUITIN"/>
</dbReference>
<comment type="subcellular location">
    <subcellularLocation>
        <location evidence="13">Nucleus</location>
    </subcellularLocation>
</comment>
<dbReference type="Gene3D" id="2.30.280.10">
    <property type="entry name" value="SRA-YDG"/>
    <property type="match status" value="1"/>
</dbReference>
<dbReference type="PANTHER" id="PTHR14140:SF45">
    <property type="entry name" value="RING-TYPE E3 UBIQUITIN TRANSFERASE"/>
    <property type="match status" value="1"/>
</dbReference>
<dbReference type="Pfam" id="PF00628">
    <property type="entry name" value="PHD"/>
    <property type="match status" value="1"/>
</dbReference>
<keyword evidence="11" id="KW-0131">Cell cycle</keyword>
<dbReference type="InterPro" id="IPR019956">
    <property type="entry name" value="Ubiquitin_dom"/>
</dbReference>
<evidence type="ECO:0000259" key="17">
    <source>
        <dbReference type="PROSITE" id="PS51015"/>
    </source>
</evidence>
<keyword evidence="8" id="KW-0862">Zinc</keyword>
<feature type="domain" description="Ubiquitin-like" evidence="15">
    <location>
        <begin position="1"/>
        <end position="77"/>
    </location>
</feature>
<reference evidence="18" key="1">
    <citation type="journal article" date="2018" name="Genome Res.">
        <title>The genomic architecture and molecular evolution of ant odorant receptors.</title>
        <authorList>
            <person name="McKenzie S.K."/>
            <person name="Kronauer D.J.C."/>
        </authorList>
    </citation>
    <scope>NUCLEOTIDE SEQUENCE [LARGE SCALE GENOMIC DNA]</scope>
    <source>
        <strain evidence="18">Clonal line C1</strain>
    </source>
</reference>
<dbReference type="FunFam" id="3.30.40.10:FF:000066">
    <property type="entry name" value="E3 ubiquitin-protein ligase UHRF2 isoform X1"/>
    <property type="match status" value="1"/>
</dbReference>
<dbReference type="SUPFAM" id="SSF54236">
    <property type="entry name" value="Ubiquitin-like"/>
    <property type="match status" value="1"/>
</dbReference>
<dbReference type="SMART" id="SM00213">
    <property type="entry name" value="UBQ"/>
    <property type="match status" value="1"/>
</dbReference>
<gene>
    <name evidence="18" type="ORF">DMN91_003589</name>
</gene>
<dbReference type="InterPro" id="IPR001841">
    <property type="entry name" value="Znf_RING"/>
</dbReference>
<dbReference type="Gene3D" id="2.30.30.140">
    <property type="match status" value="1"/>
</dbReference>
<dbReference type="InterPro" id="IPR029071">
    <property type="entry name" value="Ubiquitin-like_domsf"/>
</dbReference>
<dbReference type="SUPFAM" id="SSF57850">
    <property type="entry name" value="RING/U-box"/>
    <property type="match status" value="1"/>
</dbReference>
<dbReference type="OrthoDB" id="2270193at2759"/>
<dbReference type="SMART" id="SM00249">
    <property type="entry name" value="PHD"/>
    <property type="match status" value="1"/>
</dbReference>
<dbReference type="EMBL" id="QOIP01000004">
    <property type="protein sequence ID" value="RLU23385.1"/>
    <property type="molecule type" value="Genomic_DNA"/>
</dbReference>
<evidence type="ECO:0000256" key="2">
    <source>
        <dbReference type="ARBA" id="ARBA00004906"/>
    </source>
</evidence>
<dbReference type="InterPro" id="IPR015947">
    <property type="entry name" value="PUA-like_sf"/>
</dbReference>
<dbReference type="CDD" id="cd15525">
    <property type="entry name" value="PHD_UHRF1_2"/>
    <property type="match status" value="1"/>
</dbReference>
<protein>
    <recommendedName>
        <fullName evidence="3">RING-type E3 ubiquitin transferase</fullName>
        <ecNumber evidence="3">2.3.2.27</ecNumber>
    </recommendedName>
</protein>
<dbReference type="Pfam" id="PF02182">
    <property type="entry name" value="SAD_SRA"/>
    <property type="match status" value="1"/>
</dbReference>
<keyword evidence="5" id="KW-0479">Metal-binding</keyword>
<dbReference type="SUPFAM" id="SSF57903">
    <property type="entry name" value="FYVE/PHD zinc finger"/>
    <property type="match status" value="1"/>
</dbReference>